<dbReference type="InterPro" id="IPR029058">
    <property type="entry name" value="AB_hydrolase_fold"/>
</dbReference>
<evidence type="ECO:0000256" key="4">
    <source>
        <dbReference type="ARBA" id="ARBA00022989"/>
    </source>
</evidence>
<feature type="transmembrane region" description="Helical" evidence="6">
    <location>
        <begin position="214"/>
        <end position="238"/>
    </location>
</feature>
<accession>A0A5M3N125</accession>
<dbReference type="RefSeq" id="XP_007764680.1">
    <property type="nucleotide sequence ID" value="XM_007766490.1"/>
</dbReference>
<sequence>MSNGLSDADREIVFSHIFRHLASYRNVAEVYILTEHDLQLGQNWDRRATDEANDELNKWAQNFLHQAWIVCKDQEQGCPILDPLADTSTRQIPPLPDLTNVGRTLNTIAVLEITTTKSYSAYTRVFLHSFGPLDEYLIGYTLRNPAKAIEEARNLTETTRDQRARSNRTLRMAGMGLGAVAGGLLVGITGGLAAPLVGAGVTSILGLFGAGGTAAGLLASSLASSSVVCGALFGAYGARSAAGMVSRHAREVSDFEFVQVLGEGEGETLGVRLCISGWLTSDEDITAPWTIFRQGDDTHALQWEKQALKDLSSALVTLVKSQAWSYAKGEIIKHTALAGLLSALSPIFLLKIGKIIEDNPWMNAKALALKTGRVLGELLALRVFGNRPVTLTGFSLGSLVIFQALLQLSELPPAKTCGLIQDVFLFGTPVTSKSLDWATVRRVVCGRVVNGFCPNDMVLGIFSRASSASWNIAGLQAVEVPGVENIEYSDVDGHLQWRGMVGKCLRDCKVPGVADKEVEEQLASIPRIMDMKVEGSEARLFDGDLSAISDGTHASSLA</sequence>
<dbReference type="AlphaFoldDB" id="A0A5M3N125"/>
<dbReference type="PANTHER" id="PTHR17920:SF22">
    <property type="entry name" value="DUF726 DOMAIN PROTEIN (AFU_ORTHOLOGUE AFUA_2G12860)"/>
    <property type="match status" value="1"/>
</dbReference>
<keyword evidence="8" id="KW-1185">Reference proteome</keyword>
<comment type="caution">
    <text evidence="7">The sequence shown here is derived from an EMBL/GenBank/DDBJ whole genome shotgun (WGS) entry which is preliminary data.</text>
</comment>
<gene>
    <name evidence="7" type="ORF">CONPUDRAFT_117535</name>
</gene>
<comment type="similarity">
    <text evidence="2">Belongs to the TMCO4 family.</text>
</comment>
<dbReference type="PANTHER" id="PTHR17920">
    <property type="entry name" value="TRANSMEMBRANE AND COILED-COIL DOMAIN-CONTAINING PROTEIN 4 TMCO4"/>
    <property type="match status" value="1"/>
</dbReference>
<organism evidence="7 8">
    <name type="scientific">Coniophora puteana (strain RWD-64-598)</name>
    <name type="common">Brown rot fungus</name>
    <dbReference type="NCBI Taxonomy" id="741705"/>
    <lineage>
        <taxon>Eukaryota</taxon>
        <taxon>Fungi</taxon>
        <taxon>Dikarya</taxon>
        <taxon>Basidiomycota</taxon>
        <taxon>Agaricomycotina</taxon>
        <taxon>Agaricomycetes</taxon>
        <taxon>Agaricomycetidae</taxon>
        <taxon>Boletales</taxon>
        <taxon>Coniophorineae</taxon>
        <taxon>Coniophoraceae</taxon>
        <taxon>Coniophora</taxon>
    </lineage>
</organism>
<evidence type="ECO:0000313" key="8">
    <source>
        <dbReference type="Proteomes" id="UP000053558"/>
    </source>
</evidence>
<dbReference type="SUPFAM" id="SSF53474">
    <property type="entry name" value="alpha/beta-Hydrolases"/>
    <property type="match status" value="1"/>
</dbReference>
<dbReference type="Proteomes" id="UP000053558">
    <property type="component" value="Unassembled WGS sequence"/>
</dbReference>
<protein>
    <submittedName>
        <fullName evidence="7">DUF726-domain-containing protein</fullName>
    </submittedName>
</protein>
<dbReference type="EMBL" id="JH711574">
    <property type="protein sequence ID" value="EIW85078.1"/>
    <property type="molecule type" value="Genomic_DNA"/>
</dbReference>
<dbReference type="GO" id="GO:0016020">
    <property type="term" value="C:membrane"/>
    <property type="evidence" value="ECO:0007669"/>
    <property type="project" value="UniProtKB-SubCell"/>
</dbReference>
<dbReference type="InterPro" id="IPR007941">
    <property type="entry name" value="DUF726"/>
</dbReference>
<evidence type="ECO:0000313" key="7">
    <source>
        <dbReference type="EMBL" id="EIW85078.1"/>
    </source>
</evidence>
<evidence type="ECO:0000256" key="1">
    <source>
        <dbReference type="ARBA" id="ARBA00004141"/>
    </source>
</evidence>
<evidence type="ECO:0000256" key="6">
    <source>
        <dbReference type="SAM" id="Phobius"/>
    </source>
</evidence>
<evidence type="ECO:0000256" key="2">
    <source>
        <dbReference type="ARBA" id="ARBA00009824"/>
    </source>
</evidence>
<name>A0A5M3N125_CONPW</name>
<dbReference type="KEGG" id="cput:CONPUDRAFT_117535"/>
<proteinExistence type="inferred from homology"/>
<keyword evidence="5 6" id="KW-0472">Membrane</keyword>
<keyword evidence="3 6" id="KW-0812">Transmembrane</keyword>
<comment type="subcellular location">
    <subcellularLocation>
        <location evidence="1">Membrane</location>
        <topology evidence="1">Multi-pass membrane protein</topology>
    </subcellularLocation>
</comment>
<dbReference type="OrthoDB" id="277931at2759"/>
<dbReference type="GeneID" id="19199324"/>
<reference evidence="8" key="1">
    <citation type="journal article" date="2012" name="Science">
        <title>The Paleozoic origin of enzymatic lignin decomposition reconstructed from 31 fungal genomes.</title>
        <authorList>
            <person name="Floudas D."/>
            <person name="Binder M."/>
            <person name="Riley R."/>
            <person name="Barry K."/>
            <person name="Blanchette R.A."/>
            <person name="Henrissat B."/>
            <person name="Martinez A.T."/>
            <person name="Otillar R."/>
            <person name="Spatafora J.W."/>
            <person name="Yadav J.S."/>
            <person name="Aerts A."/>
            <person name="Benoit I."/>
            <person name="Boyd A."/>
            <person name="Carlson A."/>
            <person name="Copeland A."/>
            <person name="Coutinho P.M."/>
            <person name="de Vries R.P."/>
            <person name="Ferreira P."/>
            <person name="Findley K."/>
            <person name="Foster B."/>
            <person name="Gaskell J."/>
            <person name="Glotzer D."/>
            <person name="Gorecki P."/>
            <person name="Heitman J."/>
            <person name="Hesse C."/>
            <person name="Hori C."/>
            <person name="Igarashi K."/>
            <person name="Jurgens J.A."/>
            <person name="Kallen N."/>
            <person name="Kersten P."/>
            <person name="Kohler A."/>
            <person name="Kuees U."/>
            <person name="Kumar T.K.A."/>
            <person name="Kuo A."/>
            <person name="LaButti K."/>
            <person name="Larrondo L.F."/>
            <person name="Lindquist E."/>
            <person name="Ling A."/>
            <person name="Lombard V."/>
            <person name="Lucas S."/>
            <person name="Lundell T."/>
            <person name="Martin R."/>
            <person name="McLaughlin D.J."/>
            <person name="Morgenstern I."/>
            <person name="Morin E."/>
            <person name="Murat C."/>
            <person name="Nagy L.G."/>
            <person name="Nolan M."/>
            <person name="Ohm R.A."/>
            <person name="Patyshakuliyeva A."/>
            <person name="Rokas A."/>
            <person name="Ruiz-Duenas F.J."/>
            <person name="Sabat G."/>
            <person name="Salamov A."/>
            <person name="Samejima M."/>
            <person name="Schmutz J."/>
            <person name="Slot J.C."/>
            <person name="St John F."/>
            <person name="Stenlid J."/>
            <person name="Sun H."/>
            <person name="Sun S."/>
            <person name="Syed K."/>
            <person name="Tsang A."/>
            <person name="Wiebenga A."/>
            <person name="Young D."/>
            <person name="Pisabarro A."/>
            <person name="Eastwood D.C."/>
            <person name="Martin F."/>
            <person name="Cullen D."/>
            <person name="Grigoriev I.V."/>
            <person name="Hibbett D.S."/>
        </authorList>
    </citation>
    <scope>NUCLEOTIDE SEQUENCE [LARGE SCALE GENOMIC DNA]</scope>
    <source>
        <strain evidence="8">RWD-64-598 SS2</strain>
    </source>
</reference>
<keyword evidence="4 6" id="KW-1133">Transmembrane helix</keyword>
<dbReference type="Pfam" id="PF05277">
    <property type="entry name" value="DUF726"/>
    <property type="match status" value="1"/>
</dbReference>
<evidence type="ECO:0000256" key="3">
    <source>
        <dbReference type="ARBA" id="ARBA00022692"/>
    </source>
</evidence>
<evidence type="ECO:0000256" key="5">
    <source>
        <dbReference type="ARBA" id="ARBA00023136"/>
    </source>
</evidence>
<dbReference type="OMA" id="QWEVQAL"/>
<feature type="transmembrane region" description="Helical" evidence="6">
    <location>
        <begin position="172"/>
        <end position="194"/>
    </location>
</feature>